<dbReference type="GO" id="GO:0005886">
    <property type="term" value="C:plasma membrane"/>
    <property type="evidence" value="ECO:0007669"/>
    <property type="project" value="TreeGrafter"/>
</dbReference>
<dbReference type="AlphaFoldDB" id="A0A1B1Z841"/>
<evidence type="ECO:0000259" key="3">
    <source>
        <dbReference type="Pfam" id="PF09335"/>
    </source>
</evidence>
<dbReference type="STRING" id="255247.ABE41_015975"/>
<reference evidence="4 5" key="1">
    <citation type="submission" date="2016-08" db="EMBL/GenBank/DDBJ databases">
        <title>Complete genome sequence of Fictibacillus arsenicus G25-54, a strain with toxicity to nematodes and a potential arsenic-resistance activity.</title>
        <authorList>
            <person name="Zheng Z."/>
        </authorList>
    </citation>
    <scope>NUCLEOTIDE SEQUENCE [LARGE SCALE GENOMIC DNA]</scope>
    <source>
        <strain evidence="4 5">G25-54</strain>
    </source>
</reference>
<dbReference type="InterPro" id="IPR032816">
    <property type="entry name" value="VTT_dom"/>
</dbReference>
<keyword evidence="2" id="KW-1133">Transmembrane helix</keyword>
<dbReference type="OrthoDB" id="9782291at2"/>
<dbReference type="PANTHER" id="PTHR42709:SF9">
    <property type="entry name" value="ALKALINE PHOSPHATASE LIKE PROTEIN"/>
    <property type="match status" value="1"/>
</dbReference>
<dbReference type="KEGG" id="far:ABE41_015975"/>
<feature type="transmembrane region" description="Helical" evidence="2">
    <location>
        <begin position="50"/>
        <end position="72"/>
    </location>
</feature>
<accession>A0A1B1Z841</accession>
<feature type="transmembrane region" description="Helical" evidence="2">
    <location>
        <begin position="12"/>
        <end position="30"/>
    </location>
</feature>
<dbReference type="PANTHER" id="PTHR42709">
    <property type="entry name" value="ALKALINE PHOSPHATASE LIKE PROTEIN"/>
    <property type="match status" value="1"/>
</dbReference>
<evidence type="ECO:0000256" key="2">
    <source>
        <dbReference type="SAM" id="Phobius"/>
    </source>
</evidence>
<dbReference type="Proteomes" id="UP000077412">
    <property type="component" value="Chromosome"/>
</dbReference>
<dbReference type="InterPro" id="IPR051311">
    <property type="entry name" value="DedA_domain"/>
</dbReference>
<evidence type="ECO:0000313" key="5">
    <source>
        <dbReference type="Proteomes" id="UP000077412"/>
    </source>
</evidence>
<keyword evidence="2" id="KW-0472">Membrane</keyword>
<feature type="transmembrane region" description="Helical" evidence="2">
    <location>
        <begin position="172"/>
        <end position="190"/>
    </location>
</feature>
<feature type="transmembrane region" description="Helical" evidence="2">
    <location>
        <begin position="138"/>
        <end position="160"/>
    </location>
</feature>
<keyword evidence="2" id="KW-0812">Transmembrane</keyword>
<protein>
    <recommendedName>
        <fullName evidence="3">VTT domain-containing protein</fullName>
    </recommendedName>
</protein>
<name>A0A1B1Z841_9BACL</name>
<comment type="similarity">
    <text evidence="1">Belongs to the DedA family.</text>
</comment>
<feature type="transmembrane region" description="Helical" evidence="2">
    <location>
        <begin position="108"/>
        <end position="126"/>
    </location>
</feature>
<keyword evidence="5" id="KW-1185">Reference proteome</keyword>
<dbReference type="EMBL" id="CP016761">
    <property type="protein sequence ID" value="ANX13509.1"/>
    <property type="molecule type" value="Genomic_DNA"/>
</dbReference>
<dbReference type="Pfam" id="PF09335">
    <property type="entry name" value="VTT_dom"/>
    <property type="match status" value="1"/>
</dbReference>
<feature type="domain" description="VTT" evidence="3">
    <location>
        <begin position="30"/>
        <end position="157"/>
    </location>
</feature>
<sequence>MEFDLINIIYQYSYFGIFLLLALGIIGLPIPDEILLATVGYFIFAGDLPMVPAVLSAFLGALTGITGSYYFGTVCGKPLLYKLGPKIGISDEKINKTQRFFSKYGKTALFFGYFVPGVRHLTAYFAGMYSLKFRQFAIYAYFGAVFWCSFFILIGYQLAGRWYIVMDVIHKIGIYAFSLLALCLIAWLIFKPKNKSTYSNEWFK</sequence>
<proteinExistence type="inferred from homology"/>
<organism evidence="4 5">
    <name type="scientific">Fictibacillus arsenicus</name>
    <dbReference type="NCBI Taxonomy" id="255247"/>
    <lineage>
        <taxon>Bacteria</taxon>
        <taxon>Bacillati</taxon>
        <taxon>Bacillota</taxon>
        <taxon>Bacilli</taxon>
        <taxon>Bacillales</taxon>
        <taxon>Fictibacillaceae</taxon>
        <taxon>Fictibacillus</taxon>
    </lineage>
</organism>
<evidence type="ECO:0000313" key="4">
    <source>
        <dbReference type="EMBL" id="ANX13509.1"/>
    </source>
</evidence>
<evidence type="ECO:0000256" key="1">
    <source>
        <dbReference type="ARBA" id="ARBA00010792"/>
    </source>
</evidence>
<gene>
    <name evidence="4" type="ORF">ABE41_015975</name>
</gene>
<dbReference type="RefSeq" id="WP_066292432.1">
    <property type="nucleotide sequence ID" value="NZ_CP016761.1"/>
</dbReference>